<reference evidence="3" key="2">
    <citation type="submission" date="2020-04" db="EMBL/GenBank/DDBJ databases">
        <authorList>
            <consortium name="NCBI Genome Project"/>
        </authorList>
    </citation>
    <scope>NUCLEOTIDE SEQUENCE</scope>
    <source>
        <strain evidence="3">CBS 304.34</strain>
    </source>
</reference>
<keyword evidence="2" id="KW-1185">Reference proteome</keyword>
<dbReference type="AlphaFoldDB" id="A0A6A6Z3F0"/>
<accession>A0A6A6Z3F0</accession>
<evidence type="ECO:0000313" key="3">
    <source>
        <dbReference type="RefSeq" id="XP_033582504.1"/>
    </source>
</evidence>
<name>A0A6A6Z3F0_9PEZI</name>
<reference evidence="1 3" key="1">
    <citation type="journal article" date="2020" name="Stud. Mycol.">
        <title>101 Dothideomycetes genomes: a test case for predicting lifestyles and emergence of pathogens.</title>
        <authorList>
            <person name="Haridas S."/>
            <person name="Albert R."/>
            <person name="Binder M."/>
            <person name="Bloem J."/>
            <person name="Labutti K."/>
            <person name="Salamov A."/>
            <person name="Andreopoulos B."/>
            <person name="Baker S."/>
            <person name="Barry K."/>
            <person name="Bills G."/>
            <person name="Bluhm B."/>
            <person name="Cannon C."/>
            <person name="Castanera R."/>
            <person name="Culley D."/>
            <person name="Daum C."/>
            <person name="Ezra D."/>
            <person name="Gonzalez J."/>
            <person name="Henrissat B."/>
            <person name="Kuo A."/>
            <person name="Liang C."/>
            <person name="Lipzen A."/>
            <person name="Lutzoni F."/>
            <person name="Magnuson J."/>
            <person name="Mondo S."/>
            <person name="Nolan M."/>
            <person name="Ohm R."/>
            <person name="Pangilinan J."/>
            <person name="Park H.-J."/>
            <person name="Ramirez L."/>
            <person name="Alfaro M."/>
            <person name="Sun H."/>
            <person name="Tritt A."/>
            <person name="Yoshinaga Y."/>
            <person name="Zwiers L.-H."/>
            <person name="Turgeon B."/>
            <person name="Goodwin S."/>
            <person name="Spatafora J."/>
            <person name="Crous P."/>
            <person name="Grigoriev I."/>
        </authorList>
    </citation>
    <scope>NUCLEOTIDE SEQUENCE</scope>
    <source>
        <strain evidence="1 3">CBS 304.34</strain>
    </source>
</reference>
<evidence type="ECO:0000313" key="1">
    <source>
        <dbReference type="EMBL" id="KAF2815540.1"/>
    </source>
</evidence>
<sequence>MANNAANAANEDWETPTKAKVQGAIEYNKAKGITGENEDVFRNFKVFYARGYSAFVCSKTTQEGTTITQMWRREKA</sequence>
<gene>
    <name evidence="1 3" type="ORF">BDZ99DRAFT_459387</name>
</gene>
<organism evidence="1">
    <name type="scientific">Mytilinidion resinicola</name>
    <dbReference type="NCBI Taxonomy" id="574789"/>
    <lineage>
        <taxon>Eukaryota</taxon>
        <taxon>Fungi</taxon>
        <taxon>Dikarya</taxon>
        <taxon>Ascomycota</taxon>
        <taxon>Pezizomycotina</taxon>
        <taxon>Dothideomycetes</taxon>
        <taxon>Pleosporomycetidae</taxon>
        <taxon>Mytilinidiales</taxon>
        <taxon>Mytilinidiaceae</taxon>
        <taxon>Mytilinidion</taxon>
    </lineage>
</organism>
<protein>
    <submittedName>
        <fullName evidence="1 3">Uncharacterized protein</fullName>
    </submittedName>
</protein>
<dbReference type="Proteomes" id="UP000504636">
    <property type="component" value="Unplaced"/>
</dbReference>
<dbReference type="GeneID" id="54460049"/>
<dbReference type="EMBL" id="MU003694">
    <property type="protein sequence ID" value="KAF2815540.1"/>
    <property type="molecule type" value="Genomic_DNA"/>
</dbReference>
<evidence type="ECO:0000313" key="2">
    <source>
        <dbReference type="Proteomes" id="UP000504636"/>
    </source>
</evidence>
<reference evidence="3" key="3">
    <citation type="submission" date="2025-04" db="UniProtKB">
        <authorList>
            <consortium name="RefSeq"/>
        </authorList>
    </citation>
    <scope>IDENTIFICATION</scope>
    <source>
        <strain evidence="3">CBS 304.34</strain>
    </source>
</reference>
<dbReference type="RefSeq" id="XP_033582504.1">
    <property type="nucleotide sequence ID" value="XM_033719156.1"/>
</dbReference>
<proteinExistence type="predicted"/>
<dbReference type="OrthoDB" id="3691195at2759"/>